<dbReference type="GO" id="GO:0005739">
    <property type="term" value="C:mitochondrion"/>
    <property type="evidence" value="ECO:0007669"/>
    <property type="project" value="InterPro"/>
</dbReference>
<sequence length="60" mass="6559">MSKPKQTLATLSKTIASCSTTATAYGACISATMNDVHKGVCEKEFLAFKECVQSSLKRRW</sequence>
<dbReference type="PROSITE" id="PS51808">
    <property type="entry name" value="CHCH"/>
    <property type="match status" value="1"/>
</dbReference>
<accession>A0A197K4I9</accession>
<dbReference type="OrthoDB" id="3821113at2759"/>
<evidence type="ECO:0000313" key="2">
    <source>
        <dbReference type="Proteomes" id="UP000078512"/>
    </source>
</evidence>
<organism evidence="1 2">
    <name type="scientific">Linnemannia elongata AG-77</name>
    <dbReference type="NCBI Taxonomy" id="1314771"/>
    <lineage>
        <taxon>Eukaryota</taxon>
        <taxon>Fungi</taxon>
        <taxon>Fungi incertae sedis</taxon>
        <taxon>Mucoromycota</taxon>
        <taxon>Mortierellomycotina</taxon>
        <taxon>Mortierellomycetes</taxon>
        <taxon>Mortierellales</taxon>
        <taxon>Mortierellaceae</taxon>
        <taxon>Linnemannia</taxon>
    </lineage>
</organism>
<dbReference type="Proteomes" id="UP000078512">
    <property type="component" value="Unassembled WGS sequence"/>
</dbReference>
<evidence type="ECO:0008006" key="3">
    <source>
        <dbReference type="Google" id="ProtNLM"/>
    </source>
</evidence>
<evidence type="ECO:0000313" key="1">
    <source>
        <dbReference type="EMBL" id="OAQ32093.1"/>
    </source>
</evidence>
<reference evidence="1 2" key="1">
    <citation type="submission" date="2016-05" db="EMBL/GenBank/DDBJ databases">
        <title>Genome sequencing reveals origins of a unique bacterial endosymbiosis in the earliest lineages of terrestrial Fungi.</title>
        <authorList>
            <consortium name="DOE Joint Genome Institute"/>
            <person name="Uehling J."/>
            <person name="Gryganskyi A."/>
            <person name="Hameed K."/>
            <person name="Tschaplinski T."/>
            <person name="Misztal P."/>
            <person name="Wu S."/>
            <person name="Desiro A."/>
            <person name="Vande Pol N."/>
            <person name="Du Z.-Y."/>
            <person name="Zienkiewicz A."/>
            <person name="Zienkiewicz K."/>
            <person name="Morin E."/>
            <person name="Tisserant E."/>
            <person name="Splivallo R."/>
            <person name="Hainaut M."/>
            <person name="Henrissat B."/>
            <person name="Ohm R."/>
            <person name="Kuo A."/>
            <person name="Yan J."/>
            <person name="Lipzen A."/>
            <person name="Nolan M."/>
            <person name="Labutti K."/>
            <person name="Barry K."/>
            <person name="Goldstein A."/>
            <person name="Labbe J."/>
            <person name="Schadt C."/>
            <person name="Tuskan G."/>
            <person name="Grigoriev I."/>
            <person name="Martin F."/>
            <person name="Vilgalys R."/>
            <person name="Bonito G."/>
        </authorList>
    </citation>
    <scope>NUCLEOTIDE SEQUENCE [LARGE SCALE GENOMIC DNA]</scope>
    <source>
        <strain evidence="1 2">AG-77</strain>
    </source>
</reference>
<dbReference type="GO" id="GO:0032981">
    <property type="term" value="P:mitochondrial respiratory chain complex I assembly"/>
    <property type="evidence" value="ECO:0007669"/>
    <property type="project" value="InterPro"/>
</dbReference>
<gene>
    <name evidence="1" type="ORF">K457DRAFT_16542</name>
</gene>
<dbReference type="InterPro" id="IPR034595">
    <property type="entry name" value="NDUFAF8"/>
</dbReference>
<keyword evidence="2" id="KW-1185">Reference proteome</keyword>
<dbReference type="EMBL" id="KV442026">
    <property type="protein sequence ID" value="OAQ32093.1"/>
    <property type="molecule type" value="Genomic_DNA"/>
</dbReference>
<proteinExistence type="predicted"/>
<dbReference type="PANTHER" id="PTHR34561">
    <property type="entry name" value="NADH DEHYDROGENASE [UBIQUINONE] 1 ALPHA SUBCOMPLEX ASSEMBLY FACTOR 8"/>
    <property type="match status" value="1"/>
</dbReference>
<protein>
    <recommendedName>
        <fullName evidence="3">IMS import disulfide relay-system CHCH-CHCH-like Cx9C domain-containing protein</fullName>
    </recommendedName>
</protein>
<dbReference type="AlphaFoldDB" id="A0A197K4I9"/>
<name>A0A197K4I9_9FUNG</name>
<dbReference type="PANTHER" id="PTHR34561:SF1">
    <property type="entry name" value="NADH DEHYDROGENASE [UBIQUINONE] 1 ALPHA SUBCOMPLEX ASSEMBLY FACTOR 8"/>
    <property type="match status" value="1"/>
</dbReference>